<dbReference type="InterPro" id="IPR020827">
    <property type="entry name" value="Asparaginase/glutaminase_AS1"/>
</dbReference>
<dbReference type="InterPro" id="IPR027475">
    <property type="entry name" value="Asparaginase/glutaminase_AS2"/>
</dbReference>
<feature type="binding site" evidence="2">
    <location>
        <begin position="135"/>
        <end position="136"/>
    </location>
    <ligand>
        <name>substrate</name>
    </ligand>
</feature>
<dbReference type="InterPro" id="IPR037152">
    <property type="entry name" value="L-asparaginase_N_sf"/>
</dbReference>
<reference evidence="6 7" key="1">
    <citation type="submission" date="2023-11" db="EMBL/GenBank/DDBJ databases">
        <title>Halocaridina rubra genome assembly.</title>
        <authorList>
            <person name="Smith C."/>
        </authorList>
    </citation>
    <scope>NUCLEOTIDE SEQUENCE [LARGE SCALE GENOMIC DNA]</scope>
    <source>
        <strain evidence="6">EP-1</strain>
        <tissue evidence="6">Whole</tissue>
    </source>
</reference>
<evidence type="ECO:0000256" key="3">
    <source>
        <dbReference type="PROSITE-ProRule" id="PRU10099"/>
    </source>
</evidence>
<feature type="active site" description="O-isoaspartyl threonine intermediate" evidence="1">
    <location>
        <position position="34"/>
    </location>
</feature>
<dbReference type="SUPFAM" id="SSF53774">
    <property type="entry name" value="Glutaminase/Asparaginase"/>
    <property type="match status" value="1"/>
</dbReference>
<dbReference type="EMBL" id="JAXCGZ010001377">
    <property type="protein sequence ID" value="KAK7085265.1"/>
    <property type="molecule type" value="Genomic_DNA"/>
</dbReference>
<dbReference type="AlphaFoldDB" id="A0AAN8XVS7"/>
<dbReference type="PANTHER" id="PTHR11707">
    <property type="entry name" value="L-ASPARAGINASE"/>
    <property type="match status" value="1"/>
</dbReference>
<evidence type="ECO:0000313" key="6">
    <source>
        <dbReference type="EMBL" id="KAK7085265.1"/>
    </source>
</evidence>
<dbReference type="SMART" id="SM00870">
    <property type="entry name" value="Asparaginase"/>
    <property type="match status" value="1"/>
</dbReference>
<dbReference type="InterPro" id="IPR006034">
    <property type="entry name" value="Asparaginase/glutaminase-like"/>
</dbReference>
<feature type="active site" evidence="3">
    <location>
        <position position="34"/>
    </location>
</feature>
<dbReference type="PROSITE" id="PS00917">
    <property type="entry name" value="ASN_GLN_ASE_2"/>
    <property type="match status" value="1"/>
</dbReference>
<dbReference type="Pfam" id="PF00710">
    <property type="entry name" value="Asparaginase"/>
    <property type="match status" value="1"/>
</dbReference>
<dbReference type="PROSITE" id="PS51732">
    <property type="entry name" value="ASN_GLN_ASE_3"/>
    <property type="match status" value="1"/>
</dbReference>
<evidence type="ECO:0000313" key="7">
    <source>
        <dbReference type="Proteomes" id="UP001381693"/>
    </source>
</evidence>
<dbReference type="GO" id="GO:0004067">
    <property type="term" value="F:asparaginase activity"/>
    <property type="evidence" value="ECO:0007669"/>
    <property type="project" value="UniProtKB-UniRule"/>
</dbReference>
<accession>A0AAN8XVS7</accession>
<dbReference type="Gene3D" id="3.40.50.1170">
    <property type="entry name" value="L-asparaginase, N-terminal domain"/>
    <property type="match status" value="1"/>
</dbReference>
<organism evidence="6 7">
    <name type="scientific">Halocaridina rubra</name>
    <name type="common">Hawaiian red shrimp</name>
    <dbReference type="NCBI Taxonomy" id="373956"/>
    <lineage>
        <taxon>Eukaryota</taxon>
        <taxon>Metazoa</taxon>
        <taxon>Ecdysozoa</taxon>
        <taxon>Arthropoda</taxon>
        <taxon>Crustacea</taxon>
        <taxon>Multicrustacea</taxon>
        <taxon>Malacostraca</taxon>
        <taxon>Eumalacostraca</taxon>
        <taxon>Eucarida</taxon>
        <taxon>Decapoda</taxon>
        <taxon>Pleocyemata</taxon>
        <taxon>Caridea</taxon>
        <taxon>Atyoidea</taxon>
        <taxon>Atyidae</taxon>
        <taxon>Halocaridina</taxon>
    </lineage>
</organism>
<dbReference type="PIRSF" id="PIRSF001220">
    <property type="entry name" value="L-ASNase_gatD"/>
    <property type="match status" value="1"/>
</dbReference>
<protein>
    <recommendedName>
        <fullName evidence="5">L-asparaginase N-terminal domain-containing protein</fullName>
    </recommendedName>
</protein>
<evidence type="ECO:0000256" key="2">
    <source>
        <dbReference type="PIRSR" id="PIRSR001220-2"/>
    </source>
</evidence>
<dbReference type="PROSITE" id="PS00144">
    <property type="entry name" value="ASN_GLN_ASE_1"/>
    <property type="match status" value="1"/>
</dbReference>
<dbReference type="InterPro" id="IPR027474">
    <property type="entry name" value="L-asparaginase_N"/>
</dbReference>
<evidence type="ECO:0000256" key="1">
    <source>
        <dbReference type="PIRSR" id="PIRSR001220-1"/>
    </source>
</evidence>
<dbReference type="PANTHER" id="PTHR11707:SF28">
    <property type="entry name" value="60 KDA LYSOPHOSPHOLIPASE"/>
    <property type="match status" value="1"/>
</dbReference>
<feature type="domain" description="L-asparaginase N-terminal" evidence="5">
    <location>
        <begin position="25"/>
        <end position="165"/>
    </location>
</feature>
<keyword evidence="7" id="KW-1185">Reference proteome</keyword>
<gene>
    <name evidence="6" type="ORF">SK128_001339</name>
</gene>
<name>A0AAN8XVS7_HALRR</name>
<feature type="active site" evidence="4">
    <location>
        <position position="135"/>
    </location>
</feature>
<dbReference type="PIRSF" id="PIRSF500176">
    <property type="entry name" value="L_ASNase"/>
    <property type="match status" value="1"/>
</dbReference>
<comment type="caution">
    <text evidence="6">The sequence shown here is derived from an EMBL/GenBank/DDBJ whole genome shotgun (WGS) entry which is preliminary data.</text>
</comment>
<dbReference type="PRINTS" id="PR00139">
    <property type="entry name" value="ASNGLNASE"/>
</dbReference>
<dbReference type="GO" id="GO:0006528">
    <property type="term" value="P:asparagine metabolic process"/>
    <property type="evidence" value="ECO:0007669"/>
    <property type="project" value="UniProtKB-ARBA"/>
</dbReference>
<feature type="binding site" evidence="2">
    <location>
        <position position="104"/>
    </location>
    <ligand>
        <name>substrate</name>
    </ligand>
</feature>
<dbReference type="Proteomes" id="UP001381693">
    <property type="component" value="Unassembled WGS sequence"/>
</dbReference>
<evidence type="ECO:0000259" key="5">
    <source>
        <dbReference type="Pfam" id="PF00710"/>
    </source>
</evidence>
<dbReference type="InterPro" id="IPR036152">
    <property type="entry name" value="Asp/glu_Ase-like_sf"/>
</dbReference>
<evidence type="ECO:0000256" key="4">
    <source>
        <dbReference type="PROSITE-ProRule" id="PRU10100"/>
    </source>
</evidence>
<proteinExistence type="predicted"/>
<sequence length="175" mass="20137">MQHILYGHKASIESLSDPDWNTESRVLILYTGGTIGMVRNERGCLAPIPKELEMNIRRYPHMHDEAYAQKRFSSHSNAPLVLPDCKEKRRVVYWVYEYDPLLDSSNMTMDDWIRIAKDIRGVYDMFDGFVVLHGTDTLAYTASALSFMLENLGKPVIITGSQVRTRFLLVYDVLC</sequence>